<evidence type="ECO:0000313" key="1">
    <source>
        <dbReference type="EMBL" id="MBO9203921.1"/>
    </source>
</evidence>
<name>A0ABS3Z3E6_9BACT</name>
<protein>
    <submittedName>
        <fullName evidence="1">Uncharacterized protein</fullName>
    </submittedName>
</protein>
<reference evidence="1 2" key="1">
    <citation type="submission" date="2021-03" db="EMBL/GenBank/DDBJ databases">
        <title>Assistant Professor.</title>
        <authorList>
            <person name="Huq M.A."/>
        </authorList>
    </citation>
    <scope>NUCLEOTIDE SEQUENCE [LARGE SCALE GENOMIC DNA]</scope>
    <source>
        <strain evidence="1 2">MAH-29</strain>
    </source>
</reference>
<accession>A0ABS3Z3E6</accession>
<gene>
    <name evidence="1" type="ORF">J7I42_26790</name>
</gene>
<organism evidence="1 2">
    <name type="scientific">Niastella soli</name>
    <dbReference type="NCBI Taxonomy" id="2821487"/>
    <lineage>
        <taxon>Bacteria</taxon>
        <taxon>Pseudomonadati</taxon>
        <taxon>Bacteroidota</taxon>
        <taxon>Chitinophagia</taxon>
        <taxon>Chitinophagales</taxon>
        <taxon>Chitinophagaceae</taxon>
        <taxon>Niastella</taxon>
    </lineage>
</organism>
<proteinExistence type="predicted"/>
<dbReference type="EMBL" id="JAGHKO010000011">
    <property type="protein sequence ID" value="MBO9203921.1"/>
    <property type="molecule type" value="Genomic_DNA"/>
</dbReference>
<keyword evidence="2" id="KW-1185">Reference proteome</keyword>
<dbReference type="RefSeq" id="WP_209141986.1">
    <property type="nucleotide sequence ID" value="NZ_JAGHKO010000011.1"/>
</dbReference>
<sequence length="58" mass="6703">MFDRSGPFWMRQPFLSGFIADENNREVYDRPVGVAMTKNYMLVADDATNTIWCVIPSK</sequence>
<dbReference type="Proteomes" id="UP000677244">
    <property type="component" value="Unassembled WGS sequence"/>
</dbReference>
<evidence type="ECO:0000313" key="2">
    <source>
        <dbReference type="Proteomes" id="UP000677244"/>
    </source>
</evidence>
<comment type="caution">
    <text evidence="1">The sequence shown here is derived from an EMBL/GenBank/DDBJ whole genome shotgun (WGS) entry which is preliminary data.</text>
</comment>